<dbReference type="Proteomes" id="UP001280121">
    <property type="component" value="Unassembled WGS sequence"/>
</dbReference>
<keyword evidence="2" id="KW-1185">Reference proteome</keyword>
<organism evidence="1 2">
    <name type="scientific">Dipteronia dyeriana</name>
    <dbReference type="NCBI Taxonomy" id="168575"/>
    <lineage>
        <taxon>Eukaryota</taxon>
        <taxon>Viridiplantae</taxon>
        <taxon>Streptophyta</taxon>
        <taxon>Embryophyta</taxon>
        <taxon>Tracheophyta</taxon>
        <taxon>Spermatophyta</taxon>
        <taxon>Magnoliopsida</taxon>
        <taxon>eudicotyledons</taxon>
        <taxon>Gunneridae</taxon>
        <taxon>Pentapetalae</taxon>
        <taxon>rosids</taxon>
        <taxon>malvids</taxon>
        <taxon>Sapindales</taxon>
        <taxon>Sapindaceae</taxon>
        <taxon>Hippocastanoideae</taxon>
        <taxon>Acereae</taxon>
        <taxon>Dipteronia</taxon>
    </lineage>
</organism>
<accession>A0AAD9TFM5</accession>
<gene>
    <name evidence="1" type="ORF">Ddye_029673</name>
</gene>
<evidence type="ECO:0000313" key="2">
    <source>
        <dbReference type="Proteomes" id="UP001280121"/>
    </source>
</evidence>
<dbReference type="EMBL" id="JANJYI010000009">
    <property type="protein sequence ID" value="KAK2634881.1"/>
    <property type="molecule type" value="Genomic_DNA"/>
</dbReference>
<dbReference type="AlphaFoldDB" id="A0AAD9TFM5"/>
<sequence length="100" mass="12269">MKKLYGWNISCRQKLRKKIADCKRSLSAVNNEEMSDFWDETRKIENRLDCLLEKEENYWRQRSIIDWLKRGDKNTRFFHWKTSNRRARNRISVLWDSGGN</sequence>
<protein>
    <submittedName>
        <fullName evidence="1">Uncharacterized protein</fullName>
    </submittedName>
</protein>
<evidence type="ECO:0000313" key="1">
    <source>
        <dbReference type="EMBL" id="KAK2634881.1"/>
    </source>
</evidence>
<reference evidence="1" key="1">
    <citation type="journal article" date="2023" name="Plant J.">
        <title>Genome sequences and population genomics provide insights into the demographic history, inbreeding, and mutation load of two 'living fossil' tree species of Dipteronia.</title>
        <authorList>
            <person name="Feng Y."/>
            <person name="Comes H.P."/>
            <person name="Chen J."/>
            <person name="Zhu S."/>
            <person name="Lu R."/>
            <person name="Zhang X."/>
            <person name="Li P."/>
            <person name="Qiu J."/>
            <person name="Olsen K.M."/>
            <person name="Qiu Y."/>
        </authorList>
    </citation>
    <scope>NUCLEOTIDE SEQUENCE</scope>
    <source>
        <strain evidence="1">KIB01</strain>
    </source>
</reference>
<comment type="caution">
    <text evidence="1">The sequence shown here is derived from an EMBL/GenBank/DDBJ whole genome shotgun (WGS) entry which is preliminary data.</text>
</comment>
<name>A0AAD9TFM5_9ROSI</name>
<proteinExistence type="predicted"/>